<protein>
    <recommendedName>
        <fullName evidence="5">Chitin-binding type-2 domain-containing protein</fullName>
    </recommendedName>
</protein>
<organism evidence="3 4">
    <name type="scientific">Candidatus Yanofskybacteria bacterium RIFCSPLOWO2_01_FULL_43_22</name>
    <dbReference type="NCBI Taxonomy" id="1802695"/>
    <lineage>
        <taxon>Bacteria</taxon>
        <taxon>Candidatus Yanofskyibacteriota</taxon>
    </lineage>
</organism>
<evidence type="ECO:0000313" key="4">
    <source>
        <dbReference type="Proteomes" id="UP000178911"/>
    </source>
</evidence>
<dbReference type="Proteomes" id="UP000178911">
    <property type="component" value="Unassembled WGS sequence"/>
</dbReference>
<reference evidence="3 4" key="1">
    <citation type="journal article" date="2016" name="Nat. Commun.">
        <title>Thousands of microbial genomes shed light on interconnected biogeochemical processes in an aquifer system.</title>
        <authorList>
            <person name="Anantharaman K."/>
            <person name="Brown C.T."/>
            <person name="Hug L.A."/>
            <person name="Sharon I."/>
            <person name="Castelle C.J."/>
            <person name="Probst A.J."/>
            <person name="Thomas B.C."/>
            <person name="Singh A."/>
            <person name="Wilkins M.J."/>
            <person name="Karaoz U."/>
            <person name="Brodie E.L."/>
            <person name="Williams K.H."/>
            <person name="Hubbard S.S."/>
            <person name="Banfield J.F."/>
        </authorList>
    </citation>
    <scope>NUCLEOTIDE SEQUENCE [LARGE SCALE GENOMIC DNA]</scope>
</reference>
<evidence type="ECO:0008006" key="5">
    <source>
        <dbReference type="Google" id="ProtNLM"/>
    </source>
</evidence>
<accession>A0A1F8GH88</accession>
<evidence type="ECO:0000256" key="2">
    <source>
        <dbReference type="SAM" id="SignalP"/>
    </source>
</evidence>
<evidence type="ECO:0000256" key="1">
    <source>
        <dbReference type="SAM" id="MobiDB-lite"/>
    </source>
</evidence>
<dbReference type="STRING" id="1802695.A3A13_01210"/>
<comment type="caution">
    <text evidence="3">The sequence shown here is derived from an EMBL/GenBank/DDBJ whole genome shotgun (WGS) entry which is preliminary data.</text>
</comment>
<feature type="chain" id="PRO_5009535614" description="Chitin-binding type-2 domain-containing protein" evidence="2">
    <location>
        <begin position="35"/>
        <end position="1197"/>
    </location>
</feature>
<sequence>MNLIYCCKNHWVVLFVVAGVFLASAVLFLSIANAAEEAQIQAAINDLSSATGQDITSKDQALELCNQEQYIDVCADIGKKHDLYTAEEIKHVDDFLSEIKGKILNDIKTCLDEECLVKVANELAQKLKTKNPKLATDFNLTAKIIEEKNSVVQAAKEVGLNFRDCEAMDPDTASIDLLRKCAKLAKDSRVQKYIPEEKRVLAEQFEDSATIKLREALSAGKYQCGDGTLEGCGNFCLNPTQGMGIPPVCAQIASEIFGQDGVKQLEAAHQQVGQVKDYYSKKFILTLPDGRELVGEGQIRNACDLAFSNRDIEIAKACGSFAVKNGFATQSDVDRGLKLVEFFTQKAPGVKFEQCVTNPETCRDFIPDEERNRFDAGSQIFEIMRSEIGFDPQQCERGAADESISQRCFEGSKRALVKIESLGLANKSQEARFIIEEIKGHLADGENMNQRKDEFRQVFSQQGGPGGCRSEAECFSYCSNPINGPECISFGSKHDVSGFRGQEAIQKFQEYNQNVQKSSDVTSNEYRAYPSDGGYPQFPGQGPYPGFQPGDVPPGQFPGFTQPGPGFSPPPGQPYYPGPRPVGPSPECFAAIQSGDFVRAKTLCESKTVVPLPSFTPIGPPITIPTCPQGQYWDGRQCQSPPTYSPGPYPIYSPSGNPVLECQKRGGVWDPYVNDCRFPDPLYSPSPTYLPGPDRGWINKTWKFKDGSTQSSSILNRTDSEYTGHINNVYNSCSTKYFAGWKPGGGDQSKWQEFGIPICSDTVSTSPSPYPTGSPGTSPTYSPYPTTTGGTGEIYSCFYPNATKNGTSPGYTVWCEKGYFNCHEGSNTGPSISLDGVSLGAPSSCESGYQGQSCNNNKFCDSNETSASCPNDCGGVTYSPYPSPGVGGCPSGHHYHSESGGFCLNDQENYGGTCYNSAGTSKINCPVQPTSSPYPYPSGTPTSSGSCPSGSHTMYVNNAGGYCMSDSDGTKCGPLNSTSVSGFGSCSTYQGSTYSPYPTSTTYTPSPSCPSGQWWDTARQSCTSTATSCGSGYYWDSAGNICKPNPTTSYIPPPSCPSDQWWDYTTSSCKSSTSTSYTPYPTSTYTPSPTCSSTQYWNGTSCVDNATATTYTPYPTTEYTPPPTYEATPPPYSPPPADLNSSPPPPTSGLYPHYMAMHCQQLGRTWNGKICEANGLFARFFEGSGMANALRLFYIIP</sequence>
<dbReference type="AlphaFoldDB" id="A0A1F8GH88"/>
<feature type="region of interest" description="Disordered" evidence="1">
    <location>
        <begin position="1113"/>
        <end position="1145"/>
    </location>
</feature>
<dbReference type="EMBL" id="MGKJ01000010">
    <property type="protein sequence ID" value="OGN24673.1"/>
    <property type="molecule type" value="Genomic_DNA"/>
</dbReference>
<feature type="compositionally biased region" description="Pro residues" evidence="1">
    <location>
        <begin position="1120"/>
        <end position="1145"/>
    </location>
</feature>
<gene>
    <name evidence="3" type="ORF">A3A13_01210</name>
</gene>
<evidence type="ECO:0000313" key="3">
    <source>
        <dbReference type="EMBL" id="OGN24673.1"/>
    </source>
</evidence>
<keyword evidence="2" id="KW-0732">Signal</keyword>
<name>A0A1F8GH88_9BACT</name>
<feature type="signal peptide" evidence="2">
    <location>
        <begin position="1"/>
        <end position="34"/>
    </location>
</feature>
<proteinExistence type="predicted"/>